<dbReference type="Gene3D" id="3.20.20.370">
    <property type="entry name" value="Glycoside hydrolase/deacetylase"/>
    <property type="match status" value="1"/>
</dbReference>
<evidence type="ECO:0000313" key="1">
    <source>
        <dbReference type="EMBL" id="MQO09642.1"/>
    </source>
</evidence>
<evidence type="ECO:0000313" key="2">
    <source>
        <dbReference type="Proteomes" id="UP000405805"/>
    </source>
</evidence>
<dbReference type="GO" id="GO:0005975">
    <property type="term" value="P:carbohydrate metabolic process"/>
    <property type="evidence" value="ECO:0007669"/>
    <property type="project" value="InterPro"/>
</dbReference>
<dbReference type="InterPro" id="IPR018763">
    <property type="entry name" value="DUF2334"/>
</dbReference>
<dbReference type="SUPFAM" id="SSF88713">
    <property type="entry name" value="Glycoside hydrolase/deacetylase"/>
    <property type="match status" value="1"/>
</dbReference>
<dbReference type="InterPro" id="IPR011330">
    <property type="entry name" value="Glyco_hydro/deAcase_b/a-brl"/>
</dbReference>
<dbReference type="Proteomes" id="UP000405805">
    <property type="component" value="Unassembled WGS sequence"/>
</dbReference>
<comment type="caution">
    <text evidence="1">The sequence shown here is derived from an EMBL/GenBank/DDBJ whole genome shotgun (WGS) entry which is preliminary data.</text>
</comment>
<name>A0AA90VG32_9BACT</name>
<dbReference type="EMBL" id="VZBP01000097">
    <property type="protein sequence ID" value="MQO09642.1"/>
    <property type="molecule type" value="Genomic_DNA"/>
</dbReference>
<dbReference type="AlphaFoldDB" id="A0AA90VG32"/>
<reference evidence="2" key="1">
    <citation type="submission" date="2019-09" db="EMBL/GenBank/DDBJ databases">
        <title>Distinct polysaccharide growth profiles of human intestinal Prevotella copri isolates.</title>
        <authorList>
            <person name="Fehlner-Peach H."/>
            <person name="Magnabosco C."/>
            <person name="Raghavan V."/>
            <person name="Scher J.U."/>
            <person name="Tett A."/>
            <person name="Cox L.M."/>
            <person name="Gottsegen C."/>
            <person name="Watters A."/>
            <person name="Wiltshire- Gordon J.D."/>
            <person name="Segata N."/>
            <person name="Bonneau R."/>
            <person name="Littman D.R."/>
        </authorList>
    </citation>
    <scope>NUCLEOTIDE SEQUENCE [LARGE SCALE GENOMIC DNA]</scope>
    <source>
        <strain evidence="2">iA624</strain>
    </source>
</reference>
<protein>
    <submittedName>
        <fullName evidence="1">DUF2334 domain-containing protein</fullName>
    </submittedName>
</protein>
<dbReference type="RefSeq" id="WP_153097041.1">
    <property type="nucleotide sequence ID" value="NZ_VZBP01000097.1"/>
</dbReference>
<proteinExistence type="predicted"/>
<dbReference type="Pfam" id="PF10096">
    <property type="entry name" value="DUF2334"/>
    <property type="match status" value="1"/>
</dbReference>
<accession>A0AA90VG32</accession>
<sequence>MKNKYLIRLDDACPTMDKSKWQRMFGVLDSFGVRPMVGIIPHNEDPLQMIDEEDAMFWDSVVDWNQKGYSIALHGYNHCYCSEKGLEGLNPLWNRSEFAGVPLDIQKQKIKDGISILKSHGIQPRYFFAPSHTFDENTLIAIKEESDIRIISDTIARKPYKYRDFTIIPQLGGHCMEMKLPGIWTFCLHPSSMKDNDFEKTEAFLKAHSDEFCSFEELDLAKLKKKDVLSKLMSESYFFARRFKQHCVKLIFNRL</sequence>
<organism evidence="1 2">
    <name type="scientific">Segatella copri</name>
    <dbReference type="NCBI Taxonomy" id="165179"/>
    <lineage>
        <taxon>Bacteria</taxon>
        <taxon>Pseudomonadati</taxon>
        <taxon>Bacteroidota</taxon>
        <taxon>Bacteroidia</taxon>
        <taxon>Bacteroidales</taxon>
        <taxon>Prevotellaceae</taxon>
        <taxon>Segatella</taxon>
    </lineage>
</organism>
<gene>
    <name evidence="1" type="ORF">F7D57_07945</name>
</gene>